<feature type="compositionally biased region" description="Low complexity" evidence="13">
    <location>
        <begin position="526"/>
        <end position="537"/>
    </location>
</feature>
<comment type="subcellular location">
    <subcellularLocation>
        <location evidence="1 12">Cell membrane</location>
        <topology evidence="1 12">Lipid-anchor</topology>
        <topology evidence="1 12">GPI-anchor</topology>
    </subcellularLocation>
</comment>
<gene>
    <name evidence="14" type="ORF">MELIAE_LOCUS8211</name>
</gene>
<reference evidence="14" key="1">
    <citation type="submission" date="2021-12" db="EMBL/GenBank/DDBJ databases">
        <authorList>
            <person name="King R."/>
        </authorList>
    </citation>
    <scope>NUCLEOTIDE SEQUENCE</scope>
</reference>
<comment type="function">
    <text evidence="12">Cell surface proteoglycan.</text>
</comment>
<dbReference type="Pfam" id="PF01153">
    <property type="entry name" value="Glypican"/>
    <property type="match status" value="1"/>
</dbReference>
<keyword evidence="4 12" id="KW-0336">GPI-anchor</keyword>
<dbReference type="EMBL" id="OV121136">
    <property type="protein sequence ID" value="CAH0557503.1"/>
    <property type="molecule type" value="Genomic_DNA"/>
</dbReference>
<dbReference type="InterPro" id="IPR001863">
    <property type="entry name" value="Glypican"/>
</dbReference>
<evidence type="ECO:0000313" key="14">
    <source>
        <dbReference type="EMBL" id="CAH0557503.1"/>
    </source>
</evidence>
<dbReference type="GO" id="GO:0005886">
    <property type="term" value="C:plasma membrane"/>
    <property type="evidence" value="ECO:0007669"/>
    <property type="project" value="UniProtKB-SubCell"/>
</dbReference>
<keyword evidence="3" id="KW-1003">Cell membrane</keyword>
<feature type="region of interest" description="Disordered" evidence="13">
    <location>
        <begin position="357"/>
        <end position="398"/>
    </location>
</feature>
<dbReference type="GO" id="GO:0016477">
    <property type="term" value="P:cell migration"/>
    <property type="evidence" value="ECO:0007669"/>
    <property type="project" value="TreeGrafter"/>
</dbReference>
<evidence type="ECO:0000256" key="12">
    <source>
        <dbReference type="RuleBase" id="RU003519"/>
    </source>
</evidence>
<evidence type="ECO:0000313" key="15">
    <source>
        <dbReference type="Proteomes" id="UP001154078"/>
    </source>
</evidence>
<keyword evidence="8" id="KW-0325">Glycoprotein</keyword>
<dbReference type="OrthoDB" id="10010764at2759"/>
<organism evidence="14 15">
    <name type="scientific">Brassicogethes aeneus</name>
    <name type="common">Rape pollen beetle</name>
    <name type="synonym">Meligethes aeneus</name>
    <dbReference type="NCBI Taxonomy" id="1431903"/>
    <lineage>
        <taxon>Eukaryota</taxon>
        <taxon>Metazoa</taxon>
        <taxon>Ecdysozoa</taxon>
        <taxon>Arthropoda</taxon>
        <taxon>Hexapoda</taxon>
        <taxon>Insecta</taxon>
        <taxon>Pterygota</taxon>
        <taxon>Neoptera</taxon>
        <taxon>Endopterygota</taxon>
        <taxon>Coleoptera</taxon>
        <taxon>Polyphaga</taxon>
        <taxon>Cucujiformia</taxon>
        <taxon>Nitidulidae</taxon>
        <taxon>Meligethinae</taxon>
        <taxon>Brassicogethes</taxon>
    </lineage>
</organism>
<keyword evidence="6 12" id="KW-0654">Proteoglycan</keyword>
<evidence type="ECO:0000256" key="8">
    <source>
        <dbReference type="ARBA" id="ARBA00023180"/>
    </source>
</evidence>
<evidence type="ECO:0000256" key="11">
    <source>
        <dbReference type="RuleBase" id="RU003518"/>
    </source>
</evidence>
<protein>
    <recommendedName>
        <fullName evidence="16">Glypican-6</fullName>
    </recommendedName>
</protein>
<evidence type="ECO:0000256" key="2">
    <source>
        <dbReference type="ARBA" id="ARBA00010260"/>
    </source>
</evidence>
<evidence type="ECO:0000256" key="1">
    <source>
        <dbReference type="ARBA" id="ARBA00004609"/>
    </source>
</evidence>
<keyword evidence="7 12" id="KW-0472">Membrane</keyword>
<dbReference type="PANTHER" id="PTHR10822">
    <property type="entry name" value="GLYPICAN"/>
    <property type="match status" value="1"/>
</dbReference>
<feature type="region of interest" description="Disordered" evidence="13">
    <location>
        <begin position="484"/>
        <end position="546"/>
    </location>
</feature>
<dbReference type="PANTHER" id="PTHR10822:SF30">
    <property type="entry name" value="DALLY-LIKE, ISOFORM A"/>
    <property type="match status" value="1"/>
</dbReference>
<dbReference type="GO" id="GO:0009966">
    <property type="term" value="P:regulation of signal transduction"/>
    <property type="evidence" value="ECO:0007669"/>
    <property type="project" value="InterPro"/>
</dbReference>
<keyword evidence="15" id="KW-1185">Reference proteome</keyword>
<evidence type="ECO:0000256" key="9">
    <source>
        <dbReference type="ARBA" id="ARBA00023207"/>
    </source>
</evidence>
<evidence type="ECO:0000256" key="13">
    <source>
        <dbReference type="SAM" id="MobiDB-lite"/>
    </source>
</evidence>
<accession>A0A9P0BA39</accession>
<evidence type="ECO:0000256" key="4">
    <source>
        <dbReference type="ARBA" id="ARBA00022622"/>
    </source>
</evidence>
<dbReference type="GO" id="GO:0098552">
    <property type="term" value="C:side of membrane"/>
    <property type="evidence" value="ECO:0007669"/>
    <property type="project" value="UniProtKB-KW"/>
</dbReference>
<dbReference type="GO" id="GO:0045202">
    <property type="term" value="C:synapse"/>
    <property type="evidence" value="ECO:0007669"/>
    <property type="project" value="TreeGrafter"/>
</dbReference>
<keyword evidence="9 12" id="KW-0357">Heparan sulfate</keyword>
<dbReference type="GO" id="GO:1905475">
    <property type="term" value="P:regulation of protein localization to membrane"/>
    <property type="evidence" value="ECO:0007669"/>
    <property type="project" value="TreeGrafter"/>
</dbReference>
<dbReference type="GO" id="GO:0005576">
    <property type="term" value="C:extracellular region"/>
    <property type="evidence" value="ECO:0007669"/>
    <property type="project" value="TreeGrafter"/>
</dbReference>
<sequence length="577" mass="65660">MAVINRNECLFKCFASIQGIVLFCVLFGAGIALANPKGCDSINKTVNEMGFHQTVLTRPENGLICGEGSCCSGEMERDMLKYSQLYIDKYWRDSITKLYNFFDNRAKKFDEFFRSIMQKSKQEFHDMFKKTYGKIYMDNSDVFSDFFQELERYYKKGTVRLSETLDTFFGILYQRMFVVINSQYTFDDSYLDCVSNHMNELNPFGDVSSKLSLQLRRAFVATKMFYKALQTTSNITMNLLEYKFSDECKREITKMQFCGVCKGESKTPCSNYCSETMRRCFHSFEVSEFNKKWDTLIISIEKVADRLLGPYNVEIVVEPINIKISEAIMNFQETGVEVSKKIYGFCGQPSLNRVQRKAEVNNRPETNPNVELNYEPLKPHKKKQKSHSNNNDLADNSPSLDKIVKEIKMKIHETQKFWLNLPFQYCNNLTDPIAPNATCWSGIGTTSNPKETSISPLINEQIYIINTTVDKLRGAYHGEEVELLDDEMMEGSGSGSGDGRILDSDDEDLNPAPPDQERTEPPVVFSSETPPSTRPPEVVQTSSAGAAGDKMSLSRALVQYVLPIVLAWFGGAITDLL</sequence>
<evidence type="ECO:0000256" key="5">
    <source>
        <dbReference type="ARBA" id="ARBA00022729"/>
    </source>
</evidence>
<keyword evidence="10 12" id="KW-0449">Lipoprotein</keyword>
<evidence type="ECO:0008006" key="16">
    <source>
        <dbReference type="Google" id="ProtNLM"/>
    </source>
</evidence>
<evidence type="ECO:0000256" key="10">
    <source>
        <dbReference type="ARBA" id="ARBA00023288"/>
    </source>
</evidence>
<keyword evidence="5" id="KW-0732">Signal</keyword>
<evidence type="ECO:0000256" key="3">
    <source>
        <dbReference type="ARBA" id="ARBA00022475"/>
    </source>
</evidence>
<name>A0A9P0BA39_BRAAE</name>
<dbReference type="GO" id="GO:0009986">
    <property type="term" value="C:cell surface"/>
    <property type="evidence" value="ECO:0007669"/>
    <property type="project" value="TreeGrafter"/>
</dbReference>
<comment type="similarity">
    <text evidence="2 11">Belongs to the glypican family.</text>
</comment>
<dbReference type="Proteomes" id="UP001154078">
    <property type="component" value="Chromosome 5"/>
</dbReference>
<evidence type="ECO:0000256" key="7">
    <source>
        <dbReference type="ARBA" id="ARBA00023136"/>
    </source>
</evidence>
<proteinExistence type="inferred from homology"/>
<evidence type="ECO:0000256" key="6">
    <source>
        <dbReference type="ARBA" id="ARBA00022974"/>
    </source>
</evidence>
<dbReference type="AlphaFoldDB" id="A0A9P0BA39"/>